<accession>A0AAV7YVK4</accession>
<sequence>MKVTPILTKLEPYINNAKLADVIFHVGKKKVEMYGHQFVLAINSKYLLKVFSSNTKIKTPLLQTKRTILRLPNINADSFLSILEFCYLRKTKITKDNVYQILSCSKKFELKELQKLCLNFLIKNLNDHNALKVYQIMLNYNEKNSAQTAYRYILKSKTVLKREYCFVGLNNQTIENILKSKNIYVSEKHLANRLIENMLLKQNDGDNLNEKMKDKGEHNPIDLEKEKQKEVRKEKDLVVKQKRKKRRKITRSKSKVFGENKDPDPVVIYPQKDADNNKGRKCNCGFKTEYASRINDSDHKNLKDNLVSISSPEKKKKLFNTQMISKITKICNNYTISLQTEPTEELWLQTDLILMEKSLKDLNQFSLARCLTEEGARRLDSDDLGLLSRIQWQRFLKRKYIKKFSKSGLFDKEKLNRYLAYLISDGDLSIIGSDGIKKASPHLSRCRKVQIKRSRIKVMLLAAQANKKRRRDVLRSIKSSGITHVTVYNLCKKTPSSLELKKYDVVFLYSLGKFRSPRICGNILADFVDNGGSVVVCTINCLRNDCNDRRELRGRFIEQNYLPIKRGKESAHERRKLSEICEKNHYIMKGIKKFDCGRNSWNISTKRVTRGSKIIAKYDNGSIMIAEKCLKNRGKVIVLNFFPVSDSVRNNDEYWKTNTNGEKIISNSIEYAYQK</sequence>
<dbReference type="InterPro" id="IPR011333">
    <property type="entry name" value="SKP1/BTB/POZ_sf"/>
</dbReference>
<dbReference type="Proteomes" id="UP001146793">
    <property type="component" value="Unassembled WGS sequence"/>
</dbReference>
<dbReference type="Gene3D" id="3.30.710.10">
    <property type="entry name" value="Potassium Channel Kv1.1, Chain A"/>
    <property type="match status" value="1"/>
</dbReference>
<gene>
    <name evidence="3" type="ORF">M0812_03121</name>
</gene>
<comment type="caution">
    <text evidence="3">The sequence shown here is derived from an EMBL/GenBank/DDBJ whole genome shotgun (WGS) entry which is preliminary data.</text>
</comment>
<dbReference type="SMART" id="SM00225">
    <property type="entry name" value="BTB"/>
    <property type="match status" value="1"/>
</dbReference>
<feature type="compositionally biased region" description="Basic and acidic residues" evidence="1">
    <location>
        <begin position="212"/>
        <end position="239"/>
    </location>
</feature>
<evidence type="ECO:0000313" key="4">
    <source>
        <dbReference type="Proteomes" id="UP001146793"/>
    </source>
</evidence>
<name>A0AAV7YVK4_9EUKA</name>
<protein>
    <submittedName>
        <fullName evidence="3">Btb/poz domain-containing</fullName>
    </submittedName>
</protein>
<dbReference type="PANTHER" id="PTHR45774">
    <property type="entry name" value="BTB/POZ DOMAIN-CONTAINING"/>
    <property type="match status" value="1"/>
</dbReference>
<feature type="region of interest" description="Disordered" evidence="1">
    <location>
        <begin position="212"/>
        <end position="273"/>
    </location>
</feature>
<dbReference type="EMBL" id="JANTQA010000048">
    <property type="protein sequence ID" value="KAJ3431439.1"/>
    <property type="molecule type" value="Genomic_DNA"/>
</dbReference>
<evidence type="ECO:0000313" key="3">
    <source>
        <dbReference type="EMBL" id="KAJ3431439.1"/>
    </source>
</evidence>
<evidence type="ECO:0000256" key="1">
    <source>
        <dbReference type="SAM" id="MobiDB-lite"/>
    </source>
</evidence>
<dbReference type="Pfam" id="PF00651">
    <property type="entry name" value="BTB"/>
    <property type="match status" value="1"/>
</dbReference>
<dbReference type="InterPro" id="IPR029062">
    <property type="entry name" value="Class_I_gatase-like"/>
</dbReference>
<organism evidence="3 4">
    <name type="scientific">Anaeramoeba flamelloides</name>
    <dbReference type="NCBI Taxonomy" id="1746091"/>
    <lineage>
        <taxon>Eukaryota</taxon>
        <taxon>Metamonada</taxon>
        <taxon>Anaeramoebidae</taxon>
        <taxon>Anaeramoeba</taxon>
    </lineage>
</organism>
<dbReference type="PANTHER" id="PTHR45774:SF3">
    <property type="entry name" value="BTB (POZ) DOMAIN-CONTAINING 2B-RELATED"/>
    <property type="match status" value="1"/>
</dbReference>
<proteinExistence type="predicted"/>
<reference evidence="3" key="1">
    <citation type="submission" date="2022-08" db="EMBL/GenBank/DDBJ databases">
        <title>Novel sulphate-reducing endosymbionts in the free-living metamonad Anaeramoeba.</title>
        <authorList>
            <person name="Jerlstrom-Hultqvist J."/>
            <person name="Cepicka I."/>
            <person name="Gallot-Lavallee L."/>
            <person name="Salas-Leiva D."/>
            <person name="Curtis B.A."/>
            <person name="Zahonova K."/>
            <person name="Pipaliya S."/>
            <person name="Dacks J."/>
            <person name="Roger A.J."/>
        </authorList>
    </citation>
    <scope>NUCLEOTIDE SEQUENCE</scope>
    <source>
        <strain evidence="3">Busselton2</strain>
    </source>
</reference>
<dbReference type="AlphaFoldDB" id="A0AAV7YVK4"/>
<feature type="compositionally biased region" description="Basic residues" evidence="1">
    <location>
        <begin position="240"/>
        <end position="254"/>
    </location>
</feature>
<evidence type="ECO:0000259" key="2">
    <source>
        <dbReference type="PROSITE" id="PS50097"/>
    </source>
</evidence>
<feature type="domain" description="BTB" evidence="2">
    <location>
        <begin position="20"/>
        <end position="95"/>
    </location>
</feature>
<dbReference type="PROSITE" id="PS50097">
    <property type="entry name" value="BTB"/>
    <property type="match status" value="1"/>
</dbReference>
<dbReference type="InterPro" id="IPR000210">
    <property type="entry name" value="BTB/POZ_dom"/>
</dbReference>
<dbReference type="SUPFAM" id="SSF52317">
    <property type="entry name" value="Class I glutamine amidotransferase-like"/>
    <property type="match status" value="1"/>
</dbReference>
<dbReference type="SUPFAM" id="SSF54695">
    <property type="entry name" value="POZ domain"/>
    <property type="match status" value="1"/>
</dbReference>